<protein>
    <submittedName>
        <fullName evidence="1">Uncharacterized protein</fullName>
    </submittedName>
</protein>
<dbReference type="AlphaFoldDB" id="A0A7X2V5E1"/>
<proteinExistence type="predicted"/>
<organism evidence="1 2">
    <name type="scientific">Metabacillus mangrovi</name>
    <dbReference type="NCBI Taxonomy" id="1491830"/>
    <lineage>
        <taxon>Bacteria</taxon>
        <taxon>Bacillati</taxon>
        <taxon>Bacillota</taxon>
        <taxon>Bacilli</taxon>
        <taxon>Bacillales</taxon>
        <taxon>Bacillaceae</taxon>
        <taxon>Metabacillus</taxon>
    </lineage>
</organism>
<reference evidence="1 2" key="1">
    <citation type="journal article" date="2017" name="Int. J. Syst. Evol. Microbiol.">
        <title>Bacillus mangrovi sp. nov., isolated from a sediment sample from a mangrove forest.</title>
        <authorList>
            <person name="Gupta V."/>
            <person name="Singh P.K."/>
            <person name="Korpole S."/>
            <person name="Tanuku N.R.S."/>
            <person name="Pinnaka A.K."/>
        </authorList>
    </citation>
    <scope>NUCLEOTIDE SEQUENCE [LARGE SCALE GENOMIC DNA]</scope>
    <source>
        <strain evidence="1 2">KCTC 33872</strain>
    </source>
</reference>
<keyword evidence="2" id="KW-1185">Reference proteome</keyword>
<name>A0A7X2V5E1_9BACI</name>
<dbReference type="Proteomes" id="UP000434639">
    <property type="component" value="Unassembled WGS sequence"/>
</dbReference>
<dbReference type="EMBL" id="WMIB01000013">
    <property type="protein sequence ID" value="MTH54360.1"/>
    <property type="molecule type" value="Genomic_DNA"/>
</dbReference>
<dbReference type="RefSeq" id="WP_155112870.1">
    <property type="nucleotide sequence ID" value="NZ_WMIB01000013.1"/>
</dbReference>
<comment type="caution">
    <text evidence="1">The sequence shown here is derived from an EMBL/GenBank/DDBJ whole genome shotgun (WGS) entry which is preliminary data.</text>
</comment>
<evidence type="ECO:0000313" key="2">
    <source>
        <dbReference type="Proteomes" id="UP000434639"/>
    </source>
</evidence>
<evidence type="ECO:0000313" key="1">
    <source>
        <dbReference type="EMBL" id="MTH54360.1"/>
    </source>
</evidence>
<accession>A0A7X2V5E1</accession>
<sequence length="61" mass="6629">MIMFSNCIFRHIALGQRVTLTYDGGLFLRGRYQGTEGNAVLISIGGSIVRVNARTINAIAT</sequence>
<gene>
    <name evidence="1" type="ORF">GKZ89_13195</name>
</gene>